<protein>
    <submittedName>
        <fullName evidence="2">Uncharacterized protein</fullName>
    </submittedName>
</protein>
<sequence length="174" mass="17794">MKLLEELPSTSTPRPSGKRVLATMTITFLVVVAASVAGYILVTGGGDDEQAETAPVQLSAWAEQASSTCHAVAEEHPLLSQGASAREDPDNVATVDAGVQSLLAGIDGLPPLLDEDEGDQVDEVLSSGASLGDTWRELAAADEVSGEQLASASELTTAYVSGLVELGADCAVLD</sequence>
<dbReference type="Proteomes" id="UP000469185">
    <property type="component" value="Unassembled WGS sequence"/>
</dbReference>
<evidence type="ECO:0000313" key="3">
    <source>
        <dbReference type="Proteomes" id="UP000469185"/>
    </source>
</evidence>
<dbReference type="RefSeq" id="WP_163816598.1">
    <property type="nucleotide sequence ID" value="NZ_JAAGOB010000002.1"/>
</dbReference>
<keyword evidence="1" id="KW-0472">Membrane</keyword>
<organism evidence="2 3">
    <name type="scientific">Phytoactinopolyspora alkaliphila</name>
    <dbReference type="NCBI Taxonomy" id="1783498"/>
    <lineage>
        <taxon>Bacteria</taxon>
        <taxon>Bacillati</taxon>
        <taxon>Actinomycetota</taxon>
        <taxon>Actinomycetes</taxon>
        <taxon>Jiangellales</taxon>
        <taxon>Jiangellaceae</taxon>
        <taxon>Phytoactinopolyspora</taxon>
    </lineage>
</organism>
<gene>
    <name evidence="2" type="ORF">G1H11_04960</name>
</gene>
<keyword evidence="1" id="KW-1133">Transmembrane helix</keyword>
<dbReference type="EMBL" id="JAAGOB010000002">
    <property type="protein sequence ID" value="NED94656.1"/>
    <property type="molecule type" value="Genomic_DNA"/>
</dbReference>
<reference evidence="2 3" key="1">
    <citation type="submission" date="2020-02" db="EMBL/GenBank/DDBJ databases">
        <authorList>
            <person name="Li X.-J."/>
            <person name="Feng X.-M."/>
        </authorList>
    </citation>
    <scope>NUCLEOTIDE SEQUENCE [LARGE SCALE GENOMIC DNA]</scope>
    <source>
        <strain evidence="2 3">CGMCC 4.7225</strain>
    </source>
</reference>
<proteinExistence type="predicted"/>
<evidence type="ECO:0000313" key="2">
    <source>
        <dbReference type="EMBL" id="NED94656.1"/>
    </source>
</evidence>
<name>A0A6N9YI28_9ACTN</name>
<dbReference type="AlphaFoldDB" id="A0A6N9YI28"/>
<keyword evidence="1" id="KW-0812">Transmembrane</keyword>
<feature type="transmembrane region" description="Helical" evidence="1">
    <location>
        <begin position="20"/>
        <end position="42"/>
    </location>
</feature>
<keyword evidence="3" id="KW-1185">Reference proteome</keyword>
<evidence type="ECO:0000256" key="1">
    <source>
        <dbReference type="SAM" id="Phobius"/>
    </source>
</evidence>
<accession>A0A6N9YI28</accession>
<comment type="caution">
    <text evidence="2">The sequence shown here is derived from an EMBL/GenBank/DDBJ whole genome shotgun (WGS) entry which is preliminary data.</text>
</comment>